<feature type="compositionally biased region" description="Polar residues" evidence="1">
    <location>
        <begin position="1"/>
        <end position="10"/>
    </location>
</feature>
<evidence type="ECO:0000313" key="3">
    <source>
        <dbReference type="Proteomes" id="UP001499909"/>
    </source>
</evidence>
<accession>A0ABP7M9S3</accession>
<protein>
    <submittedName>
        <fullName evidence="2">Uncharacterized protein</fullName>
    </submittedName>
</protein>
<organism evidence="2 3">
    <name type="scientific">Hymenobacter algoricola</name>
    <dbReference type="NCBI Taxonomy" id="486267"/>
    <lineage>
        <taxon>Bacteria</taxon>
        <taxon>Pseudomonadati</taxon>
        <taxon>Bacteroidota</taxon>
        <taxon>Cytophagia</taxon>
        <taxon>Cytophagales</taxon>
        <taxon>Hymenobacteraceae</taxon>
        <taxon>Hymenobacter</taxon>
    </lineage>
</organism>
<gene>
    <name evidence="2" type="ORF">GCM10022406_00580</name>
</gene>
<proteinExistence type="predicted"/>
<dbReference type="RefSeq" id="WP_345108400.1">
    <property type="nucleotide sequence ID" value="NZ_BAABDH010000002.1"/>
</dbReference>
<keyword evidence="3" id="KW-1185">Reference proteome</keyword>
<reference evidence="3" key="1">
    <citation type="journal article" date="2019" name="Int. J. Syst. Evol. Microbiol.">
        <title>The Global Catalogue of Microorganisms (GCM) 10K type strain sequencing project: providing services to taxonomists for standard genome sequencing and annotation.</title>
        <authorList>
            <consortium name="The Broad Institute Genomics Platform"/>
            <consortium name="The Broad Institute Genome Sequencing Center for Infectious Disease"/>
            <person name="Wu L."/>
            <person name="Ma J."/>
        </authorList>
    </citation>
    <scope>NUCLEOTIDE SEQUENCE [LARGE SCALE GENOMIC DNA]</scope>
    <source>
        <strain evidence="3">JCM 17214</strain>
    </source>
</reference>
<sequence>MTDTPENQNPPAAGSTPDANAEQQGRQADAPTTPPTTSPAAGTHPASTQSNLGSGDGIRGSYGDASQTNGLEGGPDSAADGSPKEE</sequence>
<comment type="caution">
    <text evidence="2">The sequence shown here is derived from an EMBL/GenBank/DDBJ whole genome shotgun (WGS) entry which is preliminary data.</text>
</comment>
<evidence type="ECO:0000256" key="1">
    <source>
        <dbReference type="SAM" id="MobiDB-lite"/>
    </source>
</evidence>
<name>A0ABP7M9S3_9BACT</name>
<evidence type="ECO:0000313" key="2">
    <source>
        <dbReference type="EMBL" id="GAA3917714.1"/>
    </source>
</evidence>
<feature type="region of interest" description="Disordered" evidence="1">
    <location>
        <begin position="1"/>
        <end position="86"/>
    </location>
</feature>
<dbReference type="Proteomes" id="UP001499909">
    <property type="component" value="Unassembled WGS sequence"/>
</dbReference>
<feature type="compositionally biased region" description="Polar residues" evidence="1">
    <location>
        <begin position="17"/>
        <end position="26"/>
    </location>
</feature>
<dbReference type="EMBL" id="BAABDH010000002">
    <property type="protein sequence ID" value="GAA3917714.1"/>
    <property type="molecule type" value="Genomic_DNA"/>
</dbReference>